<dbReference type="EMBL" id="CP013236">
    <property type="protein sequence ID" value="AMP13132.1"/>
    <property type="molecule type" value="Genomic_DNA"/>
</dbReference>
<gene>
    <name evidence="2" type="ORF">CPter291_0853</name>
</gene>
<evidence type="ECO:0000313" key="2">
    <source>
        <dbReference type="EMBL" id="AMP13132.1"/>
    </source>
</evidence>
<sequence>MSSISQRVLNWVGSGIAIIGIVFVAFRLHNYWGGIDLSQIAAEAWAFILGLAVLYGAANLLLALAWWHLLIHFDVQATRLWAIKIYGVSQLAKYVPGNVFHLAGRQAMGMAAGVPGKILAKTSLWELGLIAVAGLFYGWLVLPLIFPDFPSLISFFLLCGTVWGGAYLLSRIIGSPVAASFLWQIFFLAVSGGIFAALLRVIRDSLDYHIQTWLLIGGAYIVAWLAGLVTPGAPAGVGVRELILLLLLNGLVADGDLLRAVLLGRLITIAGDFLFFVAAFLIPAKFCVLEKKYG</sequence>
<feature type="transmembrane region" description="Helical" evidence="1">
    <location>
        <begin position="127"/>
        <end position="146"/>
    </location>
</feature>
<evidence type="ECO:0000256" key="1">
    <source>
        <dbReference type="SAM" id="Phobius"/>
    </source>
</evidence>
<feature type="transmembrane region" description="Helical" evidence="1">
    <location>
        <begin position="12"/>
        <end position="32"/>
    </location>
</feature>
<keyword evidence="1" id="KW-0472">Membrane</keyword>
<feature type="transmembrane region" description="Helical" evidence="1">
    <location>
        <begin position="242"/>
        <end position="261"/>
    </location>
</feature>
<name>A0ABM5Z244_9BURK</name>
<feature type="transmembrane region" description="Helical" evidence="1">
    <location>
        <begin position="152"/>
        <end position="169"/>
    </location>
</feature>
<dbReference type="RefSeq" id="WP_062112134.1">
    <property type="nucleotide sequence ID" value="NZ_CP013236.1"/>
</dbReference>
<proteinExistence type="predicted"/>
<feature type="transmembrane region" description="Helical" evidence="1">
    <location>
        <begin position="267"/>
        <end position="288"/>
    </location>
</feature>
<feature type="transmembrane region" description="Helical" evidence="1">
    <location>
        <begin position="44"/>
        <end position="69"/>
    </location>
</feature>
<feature type="transmembrane region" description="Helical" evidence="1">
    <location>
        <begin position="181"/>
        <end position="202"/>
    </location>
</feature>
<keyword evidence="1" id="KW-1133">Transmembrane helix</keyword>
<organism evidence="2 3">
    <name type="scientific">Collimonas pratensis</name>
    <dbReference type="NCBI Taxonomy" id="279113"/>
    <lineage>
        <taxon>Bacteria</taxon>
        <taxon>Pseudomonadati</taxon>
        <taxon>Pseudomonadota</taxon>
        <taxon>Betaproteobacteria</taxon>
        <taxon>Burkholderiales</taxon>
        <taxon>Oxalobacteraceae</taxon>
        <taxon>Collimonas</taxon>
    </lineage>
</organism>
<reference evidence="2 3" key="1">
    <citation type="submission" date="2015-11" db="EMBL/GenBank/DDBJ databases">
        <title>Exploring the genomic traits of fungus-feeding bacterial genus Collimonas.</title>
        <authorList>
            <person name="Song C."/>
            <person name="Schmidt R."/>
            <person name="de Jager V."/>
            <person name="Krzyzanowska D."/>
            <person name="Jongedijk E."/>
            <person name="Cankar K."/>
            <person name="Beekwilder J."/>
            <person name="van Veen A."/>
            <person name="de Boer W."/>
            <person name="van Veen J.A."/>
            <person name="Garbeva P."/>
        </authorList>
    </citation>
    <scope>NUCLEOTIDE SEQUENCE [LARGE SCALE GENOMIC DNA]</scope>
    <source>
        <strain evidence="2 3">Ter291</strain>
    </source>
</reference>
<keyword evidence="1" id="KW-0812">Transmembrane</keyword>
<keyword evidence="3" id="KW-1185">Reference proteome</keyword>
<dbReference type="Proteomes" id="UP000074914">
    <property type="component" value="Chromosome"/>
</dbReference>
<accession>A0ABM5Z244</accession>
<protein>
    <submittedName>
        <fullName evidence="2">Membrane protein</fullName>
    </submittedName>
</protein>
<evidence type="ECO:0000313" key="3">
    <source>
        <dbReference type="Proteomes" id="UP000074914"/>
    </source>
</evidence>
<feature type="transmembrane region" description="Helical" evidence="1">
    <location>
        <begin position="208"/>
        <end position="230"/>
    </location>
</feature>